<accession>W2V021</accession>
<dbReference type="EMBL" id="AXCJ01000001">
    <property type="protein sequence ID" value="ETO91746.1"/>
    <property type="molecule type" value="Genomic_DNA"/>
</dbReference>
<organism evidence="1 2">
    <name type="scientific">Candidatus Xenolissoclinum pacificiensis L6</name>
    <dbReference type="NCBI Taxonomy" id="1401685"/>
    <lineage>
        <taxon>Bacteria</taxon>
        <taxon>Pseudomonadati</taxon>
        <taxon>Pseudomonadota</taxon>
        <taxon>Alphaproteobacteria</taxon>
        <taxon>Rickettsiales</taxon>
        <taxon>Anaplasmataceae</taxon>
        <taxon>Candidatus Xenolissoclinum</taxon>
    </lineage>
</organism>
<dbReference type="PATRIC" id="fig|1401685.3.peg.153"/>
<evidence type="ECO:0008006" key="3">
    <source>
        <dbReference type="Google" id="ProtNLM"/>
    </source>
</evidence>
<evidence type="ECO:0000313" key="1">
    <source>
        <dbReference type="EMBL" id="ETO91746.1"/>
    </source>
</evidence>
<dbReference type="STRING" id="1401685.P857_919"/>
<gene>
    <name evidence="1" type="ORF">P857_919</name>
</gene>
<dbReference type="AlphaFoldDB" id="W2V021"/>
<name>W2V021_9RICK</name>
<protein>
    <recommendedName>
        <fullName evidence="3">Transposase</fullName>
    </recommendedName>
</protein>
<keyword evidence="2" id="KW-1185">Reference proteome</keyword>
<comment type="caution">
    <text evidence="1">The sequence shown here is derived from an EMBL/GenBank/DDBJ whole genome shotgun (WGS) entry which is preliminary data.</text>
</comment>
<evidence type="ECO:0000313" key="2">
    <source>
        <dbReference type="Proteomes" id="UP000018951"/>
    </source>
</evidence>
<dbReference type="Proteomes" id="UP000018951">
    <property type="component" value="Unassembled WGS sequence"/>
</dbReference>
<proteinExistence type="predicted"/>
<reference evidence="1 2" key="1">
    <citation type="journal article" date="2013" name="PLoS ONE">
        <title>Bacterial endosymbiosis in a chordate host: long-term co-evolution and conservation of secondary metabolism.</title>
        <authorList>
            <person name="Kwan J.C."/>
            <person name="Schmidt E.W."/>
        </authorList>
    </citation>
    <scope>NUCLEOTIDE SEQUENCE [LARGE SCALE GENOMIC DNA]</scope>
    <source>
        <strain evidence="2">L6</strain>
    </source>
</reference>
<sequence>MRKIIHNTNLYKSRNIVERFFQKIKRFCKIATRFDNTF</sequence>